<evidence type="ECO:0000259" key="20">
    <source>
        <dbReference type="PROSITE" id="PS50011"/>
    </source>
</evidence>
<dbReference type="GO" id="GO:0010468">
    <property type="term" value="P:regulation of gene expression"/>
    <property type="evidence" value="ECO:0007669"/>
    <property type="project" value="UniProtKB-ARBA"/>
</dbReference>
<dbReference type="GO" id="GO:0036498">
    <property type="term" value="P:IRE1-mediated unfolded protein response"/>
    <property type="evidence" value="ECO:0007669"/>
    <property type="project" value="TreeGrafter"/>
</dbReference>
<dbReference type="GO" id="GO:1990604">
    <property type="term" value="C:IRE1-TRAF2-ASK1 complex"/>
    <property type="evidence" value="ECO:0007669"/>
    <property type="project" value="TreeGrafter"/>
</dbReference>
<dbReference type="InterPro" id="IPR000719">
    <property type="entry name" value="Prot_kinase_dom"/>
</dbReference>
<evidence type="ECO:0000256" key="13">
    <source>
        <dbReference type="ARBA" id="ARBA00022840"/>
    </source>
</evidence>
<dbReference type="PROSITE" id="PS00108">
    <property type="entry name" value="PROTEIN_KINASE_ST"/>
    <property type="match status" value="1"/>
</dbReference>
<dbReference type="Gene3D" id="3.30.200.20">
    <property type="entry name" value="Phosphorylase Kinase, domain 1"/>
    <property type="match status" value="1"/>
</dbReference>
<evidence type="ECO:0000256" key="3">
    <source>
        <dbReference type="ARBA" id="ARBA00012513"/>
    </source>
</evidence>
<evidence type="ECO:0000256" key="2">
    <source>
        <dbReference type="ARBA" id="ARBA00004115"/>
    </source>
</evidence>
<dbReference type="GO" id="GO:0016787">
    <property type="term" value="F:hydrolase activity"/>
    <property type="evidence" value="ECO:0007669"/>
    <property type="project" value="UniProtKB-KW"/>
</dbReference>
<keyword evidence="23" id="KW-1185">Reference proteome</keyword>
<evidence type="ECO:0000256" key="12">
    <source>
        <dbReference type="ARBA" id="ARBA00022824"/>
    </source>
</evidence>
<dbReference type="EMBL" id="KE125228">
    <property type="protein sequence ID" value="EPB70059.1"/>
    <property type="molecule type" value="Genomic_DNA"/>
</dbReference>
<keyword evidence="12" id="KW-0256">Endoplasmic reticulum</keyword>
<keyword evidence="10 22" id="KW-0418">Kinase</keyword>
<dbReference type="InterPro" id="IPR038357">
    <property type="entry name" value="KEN_sf"/>
</dbReference>
<comment type="subcellular location">
    <subcellularLocation>
        <location evidence="2">Endoplasmic reticulum membrane</location>
        <topology evidence="2">Single-pass type I membrane protein</topology>
    </subcellularLocation>
</comment>
<dbReference type="GO" id="GO:0051082">
    <property type="term" value="F:unfolded protein binding"/>
    <property type="evidence" value="ECO:0007669"/>
    <property type="project" value="TreeGrafter"/>
</dbReference>
<evidence type="ECO:0000256" key="8">
    <source>
        <dbReference type="ARBA" id="ARBA00022729"/>
    </source>
</evidence>
<evidence type="ECO:0000259" key="21">
    <source>
        <dbReference type="PROSITE" id="PS51392"/>
    </source>
</evidence>
<evidence type="ECO:0000313" key="22">
    <source>
        <dbReference type="EMBL" id="EPB70059.1"/>
    </source>
</evidence>
<dbReference type="GO" id="GO:0004521">
    <property type="term" value="F:RNA endonuclease activity"/>
    <property type="evidence" value="ECO:0007669"/>
    <property type="project" value="InterPro"/>
</dbReference>
<evidence type="ECO:0000313" key="23">
    <source>
        <dbReference type="Proteomes" id="UP000054495"/>
    </source>
</evidence>
<organism evidence="22 23">
    <name type="scientific">Ancylostoma ceylanicum</name>
    <dbReference type="NCBI Taxonomy" id="53326"/>
    <lineage>
        <taxon>Eukaryota</taxon>
        <taxon>Metazoa</taxon>
        <taxon>Ecdysozoa</taxon>
        <taxon>Nematoda</taxon>
        <taxon>Chromadorea</taxon>
        <taxon>Rhabditida</taxon>
        <taxon>Rhabditina</taxon>
        <taxon>Rhabditomorpha</taxon>
        <taxon>Strongyloidea</taxon>
        <taxon>Ancylostomatidae</taxon>
        <taxon>Ancylostomatinae</taxon>
        <taxon>Ancylostoma</taxon>
    </lineage>
</organism>
<evidence type="ECO:0000256" key="11">
    <source>
        <dbReference type="ARBA" id="ARBA00022801"/>
    </source>
</evidence>
<dbReference type="Pfam" id="PF06479">
    <property type="entry name" value="Ribonuc_2-5A"/>
    <property type="match status" value="1"/>
</dbReference>
<dbReference type="Gene3D" id="1.20.1440.180">
    <property type="entry name" value="KEN domain"/>
    <property type="match status" value="1"/>
</dbReference>
<dbReference type="PROSITE" id="PS50011">
    <property type="entry name" value="PROTEIN_KINASE_DOM"/>
    <property type="match status" value="1"/>
</dbReference>
<keyword evidence="13" id="KW-0067">ATP-binding</keyword>
<dbReference type="GO" id="GO:0004674">
    <property type="term" value="F:protein serine/threonine kinase activity"/>
    <property type="evidence" value="ECO:0007669"/>
    <property type="project" value="UniProtKB-KW"/>
</dbReference>
<dbReference type="GO" id="GO:0005524">
    <property type="term" value="F:ATP binding"/>
    <property type="evidence" value="ECO:0007669"/>
    <property type="project" value="UniProtKB-KW"/>
</dbReference>
<name>A0A0D6LDP6_9BILA</name>
<dbReference type="AlphaFoldDB" id="A0A0D6LDP6"/>
<accession>A0A0D6LDP6</accession>
<dbReference type="InterPro" id="IPR045133">
    <property type="entry name" value="IRE1/2-like"/>
</dbReference>
<dbReference type="InterPro" id="IPR011009">
    <property type="entry name" value="Kinase-like_dom_sf"/>
</dbReference>
<dbReference type="EC" id="2.7.11.1" evidence="3"/>
<keyword evidence="15" id="KW-0472">Membrane</keyword>
<feature type="region of interest" description="Disordered" evidence="19">
    <location>
        <begin position="572"/>
        <end position="592"/>
    </location>
</feature>
<keyword evidence="6" id="KW-0808">Transferase</keyword>
<dbReference type="FunFam" id="1.20.1440.180:FF:000001">
    <property type="entry name" value="Serine/threonine-protein kinase/endoribonuclease IRE1"/>
    <property type="match status" value="1"/>
</dbReference>
<evidence type="ECO:0000256" key="7">
    <source>
        <dbReference type="ARBA" id="ARBA00022692"/>
    </source>
</evidence>
<evidence type="ECO:0000256" key="1">
    <source>
        <dbReference type="ARBA" id="ARBA00001946"/>
    </source>
</evidence>
<evidence type="ECO:0000256" key="14">
    <source>
        <dbReference type="ARBA" id="ARBA00022989"/>
    </source>
</evidence>
<evidence type="ECO:0000256" key="17">
    <source>
        <dbReference type="ARBA" id="ARBA00047899"/>
    </source>
</evidence>
<gene>
    <name evidence="22" type="ORF">ANCCEY_10846</name>
</gene>
<proteinExistence type="predicted"/>
<protein>
    <recommendedName>
        <fullName evidence="3">non-specific serine/threonine protein kinase</fullName>
        <ecNumber evidence="3">2.7.11.1</ecNumber>
    </recommendedName>
</protein>
<feature type="domain" description="KEN" evidence="21">
    <location>
        <begin position="419"/>
        <end position="547"/>
    </location>
</feature>
<evidence type="ECO:0000256" key="10">
    <source>
        <dbReference type="ARBA" id="ARBA00022777"/>
    </source>
</evidence>
<keyword evidence="4" id="KW-0723">Serine/threonine-protein kinase</keyword>
<keyword evidence="7" id="KW-0812">Transmembrane</keyword>
<dbReference type="PANTHER" id="PTHR13954:SF6">
    <property type="entry name" value="NON-SPECIFIC SERINE_THREONINE PROTEIN KINASE"/>
    <property type="match status" value="1"/>
</dbReference>
<sequence length="592" mass="66333">MLVGYQQKKICGCRHLTAPGIGFVPEESALTPGGKNDVLADLGVSPKTTSPQHALFATLYVGESPFGLYAMDVLVDKHTITYAPKYLGPPLLEGPSPIALSITTTSTQTFETSLAGMLLEIYLRHPTAFATAVFTLLTLAITVVWMCGKQSGVALVAAGEARSAQTSKQSNSGVNWVFTRNEEVPEGWMKVGKLQYNPSEVLGRGCEGTVVYRGKFDGRDVAVKRVVSEFVRLVDREADLLRESDTHPNVIRYFCMESDSQFRYLALELCVASLNDYVHEEAVREKVFTTSTELLRQATEGLAHLHIMQIVHRDMKPQNVLLSTAGTRGVRAVISDFGLCKRVQPGRHSLSKRSGLAGTDGWIAPEALVSESTYSIRHFSTRSLDIPVAVSLIESMIQRVPNMRPSLACVLAHPFFWEPDRRLQFFGDVSDRIEKEDDTSPVVRRLERNARAVVGGNWRNNICDPLAADLRKFRTYKGHSVRDLLRAMRNKKHHYRELPEEVRSSLGHIPDQFVLYFTSRFPSLLLHTYEAMEWCADEGVFRAYYPDEIRLRMKDEIANEESKRKVDAQNIESTEWVRGQPAKGKTPTKIAV</sequence>
<evidence type="ECO:0000256" key="18">
    <source>
        <dbReference type="ARBA" id="ARBA00048679"/>
    </source>
</evidence>
<evidence type="ECO:0000256" key="9">
    <source>
        <dbReference type="ARBA" id="ARBA00022741"/>
    </source>
</evidence>
<dbReference type="Pfam" id="PF00069">
    <property type="entry name" value="Pkinase"/>
    <property type="match status" value="1"/>
</dbReference>
<comment type="catalytic activity">
    <reaction evidence="18">
        <text>L-seryl-[protein] + ATP = O-phospho-L-seryl-[protein] + ADP + H(+)</text>
        <dbReference type="Rhea" id="RHEA:17989"/>
        <dbReference type="Rhea" id="RHEA-COMP:9863"/>
        <dbReference type="Rhea" id="RHEA-COMP:11604"/>
        <dbReference type="ChEBI" id="CHEBI:15378"/>
        <dbReference type="ChEBI" id="CHEBI:29999"/>
        <dbReference type="ChEBI" id="CHEBI:30616"/>
        <dbReference type="ChEBI" id="CHEBI:83421"/>
        <dbReference type="ChEBI" id="CHEBI:456216"/>
        <dbReference type="EC" id="2.7.11.1"/>
    </reaction>
</comment>
<dbReference type="PROSITE" id="PS51392">
    <property type="entry name" value="KEN"/>
    <property type="match status" value="1"/>
</dbReference>
<evidence type="ECO:0000256" key="4">
    <source>
        <dbReference type="ARBA" id="ARBA00022527"/>
    </source>
</evidence>
<comment type="cofactor">
    <cofactor evidence="1">
        <name>Mg(2+)</name>
        <dbReference type="ChEBI" id="CHEBI:18420"/>
    </cofactor>
</comment>
<evidence type="ECO:0000256" key="19">
    <source>
        <dbReference type="SAM" id="MobiDB-lite"/>
    </source>
</evidence>
<keyword evidence="8" id="KW-0732">Signal</keyword>
<dbReference type="InterPro" id="IPR010513">
    <property type="entry name" value="KEN_dom"/>
</dbReference>
<keyword evidence="9" id="KW-0547">Nucleotide-binding</keyword>
<evidence type="ECO:0000256" key="15">
    <source>
        <dbReference type="ARBA" id="ARBA00023136"/>
    </source>
</evidence>
<dbReference type="InterPro" id="IPR008271">
    <property type="entry name" value="Ser/Thr_kinase_AS"/>
</dbReference>
<dbReference type="SMART" id="SM00580">
    <property type="entry name" value="PUG"/>
    <property type="match status" value="1"/>
</dbReference>
<dbReference type="SMART" id="SM00220">
    <property type="entry name" value="S_TKc"/>
    <property type="match status" value="1"/>
</dbReference>
<keyword evidence="11" id="KW-0378">Hydrolase</keyword>
<dbReference type="FunFam" id="3.30.200.20:FF:000077">
    <property type="entry name" value="Putative Serine/threonine-protein kinase/endoribonuclease IRE1"/>
    <property type="match status" value="1"/>
</dbReference>
<dbReference type="Proteomes" id="UP000054495">
    <property type="component" value="Unassembled WGS sequence"/>
</dbReference>
<dbReference type="GO" id="GO:0070059">
    <property type="term" value="P:intrinsic apoptotic signaling pathway in response to endoplasmic reticulum stress"/>
    <property type="evidence" value="ECO:0007669"/>
    <property type="project" value="TreeGrafter"/>
</dbReference>
<keyword evidence="14" id="KW-1133">Transmembrane helix</keyword>
<dbReference type="Gene3D" id="1.10.510.10">
    <property type="entry name" value="Transferase(Phosphotransferase) domain 1"/>
    <property type="match status" value="1"/>
</dbReference>
<dbReference type="SUPFAM" id="SSF56112">
    <property type="entry name" value="Protein kinase-like (PK-like)"/>
    <property type="match status" value="1"/>
</dbReference>
<dbReference type="PANTHER" id="PTHR13954">
    <property type="entry name" value="IRE1-RELATED"/>
    <property type="match status" value="1"/>
</dbReference>
<reference evidence="22 23" key="1">
    <citation type="submission" date="2013-05" db="EMBL/GenBank/DDBJ databases">
        <title>Draft genome of the parasitic nematode Anyclostoma ceylanicum.</title>
        <authorList>
            <person name="Mitreva M."/>
        </authorList>
    </citation>
    <scope>NUCLEOTIDE SEQUENCE [LARGE SCALE GENOMIC DNA]</scope>
</reference>
<evidence type="ECO:0000256" key="6">
    <source>
        <dbReference type="ARBA" id="ARBA00022679"/>
    </source>
</evidence>
<dbReference type="GO" id="GO:0080090">
    <property type="term" value="P:regulation of primary metabolic process"/>
    <property type="evidence" value="ECO:0007669"/>
    <property type="project" value="UniProtKB-ARBA"/>
</dbReference>
<keyword evidence="5" id="KW-0597">Phosphoprotein</keyword>
<evidence type="ECO:0000256" key="16">
    <source>
        <dbReference type="ARBA" id="ARBA00023268"/>
    </source>
</evidence>
<feature type="domain" description="Protein kinase" evidence="20">
    <location>
        <begin position="196"/>
        <end position="514"/>
    </location>
</feature>
<dbReference type="CDD" id="cd10422">
    <property type="entry name" value="RNase_Ire1"/>
    <property type="match status" value="1"/>
</dbReference>
<dbReference type="GO" id="GO:0006397">
    <property type="term" value="P:mRNA processing"/>
    <property type="evidence" value="ECO:0007669"/>
    <property type="project" value="InterPro"/>
</dbReference>
<evidence type="ECO:0000256" key="5">
    <source>
        <dbReference type="ARBA" id="ARBA00022553"/>
    </source>
</evidence>
<comment type="catalytic activity">
    <reaction evidence="17">
        <text>L-threonyl-[protein] + ATP = O-phospho-L-threonyl-[protein] + ADP + H(+)</text>
        <dbReference type="Rhea" id="RHEA:46608"/>
        <dbReference type="Rhea" id="RHEA-COMP:11060"/>
        <dbReference type="Rhea" id="RHEA-COMP:11605"/>
        <dbReference type="ChEBI" id="CHEBI:15378"/>
        <dbReference type="ChEBI" id="CHEBI:30013"/>
        <dbReference type="ChEBI" id="CHEBI:30616"/>
        <dbReference type="ChEBI" id="CHEBI:61977"/>
        <dbReference type="ChEBI" id="CHEBI:456216"/>
        <dbReference type="EC" id="2.7.11.1"/>
    </reaction>
</comment>
<keyword evidence="16" id="KW-0511">Multifunctional enzyme</keyword>